<protein>
    <recommendedName>
        <fullName evidence="3">Protein G12</fullName>
    </recommendedName>
</protein>
<dbReference type="InterPro" id="IPR010629">
    <property type="entry name" value="Ins_allergen"/>
</dbReference>
<comment type="caution">
    <text evidence="1">The sequence shown here is derived from an EMBL/GenBank/DDBJ whole genome shotgun (WGS) entry which is preliminary data.</text>
</comment>
<proteinExistence type="predicted"/>
<gene>
    <name evidence="1" type="ORF">EVAR_76068_1</name>
</gene>
<organism evidence="1 2">
    <name type="scientific">Eumeta variegata</name>
    <name type="common">Bagworm moth</name>
    <name type="synonym">Eumeta japonica</name>
    <dbReference type="NCBI Taxonomy" id="151549"/>
    <lineage>
        <taxon>Eukaryota</taxon>
        <taxon>Metazoa</taxon>
        <taxon>Ecdysozoa</taxon>
        <taxon>Arthropoda</taxon>
        <taxon>Hexapoda</taxon>
        <taxon>Insecta</taxon>
        <taxon>Pterygota</taxon>
        <taxon>Neoptera</taxon>
        <taxon>Endopterygota</taxon>
        <taxon>Lepidoptera</taxon>
        <taxon>Glossata</taxon>
        <taxon>Ditrysia</taxon>
        <taxon>Tineoidea</taxon>
        <taxon>Psychidae</taxon>
        <taxon>Oiketicinae</taxon>
        <taxon>Eumeta</taxon>
    </lineage>
</organism>
<sequence length="255" mass="29019">MQKENLINRLYSDQPSRYQIPREIVADKAAYINGGTARVEVFWSGVTFRNMKVLAVLLSLAMAAHAQPAVPASGECQLQSDMQSLLVLIDTEAIAQALWSHLDDPDFQGVLAFIFSAEFRKLYLAIADQPELVEFLQWLEEQCVDVKQYLNRIRDYLELPPVPWNQMQRNVIASFWEALKEALNLIEMRLEAEKLYQNSLAFAEFVDTIRSPKFEELFRQLSANPTYQHAVSQLEANGIDVGLIREVLGALLGWG</sequence>
<dbReference type="Pfam" id="PF06757">
    <property type="entry name" value="Ins_allergen_rp"/>
    <property type="match status" value="1"/>
</dbReference>
<evidence type="ECO:0000313" key="1">
    <source>
        <dbReference type="EMBL" id="GBP45763.1"/>
    </source>
</evidence>
<name>A0A4C1W441_EUMVA</name>
<dbReference type="AlphaFoldDB" id="A0A4C1W441"/>
<evidence type="ECO:0008006" key="3">
    <source>
        <dbReference type="Google" id="ProtNLM"/>
    </source>
</evidence>
<dbReference type="EMBL" id="BGZK01000471">
    <property type="protein sequence ID" value="GBP45763.1"/>
    <property type="molecule type" value="Genomic_DNA"/>
</dbReference>
<dbReference type="OrthoDB" id="7882129at2759"/>
<dbReference type="PANTHER" id="PTHR21163:SF0">
    <property type="entry name" value="GH08205P-RELATED"/>
    <property type="match status" value="1"/>
</dbReference>
<dbReference type="Proteomes" id="UP000299102">
    <property type="component" value="Unassembled WGS sequence"/>
</dbReference>
<dbReference type="PANTHER" id="PTHR21163">
    <property type="entry name" value="PROTEIN G12"/>
    <property type="match status" value="1"/>
</dbReference>
<evidence type="ECO:0000313" key="2">
    <source>
        <dbReference type="Proteomes" id="UP000299102"/>
    </source>
</evidence>
<reference evidence="1 2" key="1">
    <citation type="journal article" date="2019" name="Commun. Biol.">
        <title>The bagworm genome reveals a unique fibroin gene that provides high tensile strength.</title>
        <authorList>
            <person name="Kono N."/>
            <person name="Nakamura H."/>
            <person name="Ohtoshi R."/>
            <person name="Tomita M."/>
            <person name="Numata K."/>
            <person name="Arakawa K."/>
        </authorList>
    </citation>
    <scope>NUCLEOTIDE SEQUENCE [LARGE SCALE GENOMIC DNA]</scope>
</reference>
<accession>A0A4C1W441</accession>
<keyword evidence="2" id="KW-1185">Reference proteome</keyword>